<feature type="DNA-binding region" description="H-T-H motif" evidence="4">
    <location>
        <begin position="59"/>
        <end position="78"/>
    </location>
</feature>
<comment type="caution">
    <text evidence="7">The sequence shown here is derived from an EMBL/GenBank/DDBJ whole genome shotgun (WGS) entry which is preliminary data.</text>
</comment>
<gene>
    <name evidence="7" type="ORF">D0Z08_26440</name>
</gene>
<evidence type="ECO:0000256" key="1">
    <source>
        <dbReference type="ARBA" id="ARBA00023015"/>
    </source>
</evidence>
<dbReference type="InterPro" id="IPR001647">
    <property type="entry name" value="HTH_TetR"/>
</dbReference>
<keyword evidence="3" id="KW-0804">Transcription</keyword>
<dbReference type="PANTHER" id="PTHR30055:SF234">
    <property type="entry name" value="HTH-TYPE TRANSCRIPTIONAL REGULATOR BETI"/>
    <property type="match status" value="1"/>
</dbReference>
<dbReference type="EMBL" id="QXGH01000036">
    <property type="protein sequence ID" value="RHW24088.1"/>
    <property type="molecule type" value="Genomic_DNA"/>
</dbReference>
<evidence type="ECO:0000256" key="5">
    <source>
        <dbReference type="SAM" id="MobiDB-lite"/>
    </source>
</evidence>
<dbReference type="SUPFAM" id="SSF46689">
    <property type="entry name" value="Homeodomain-like"/>
    <property type="match status" value="1"/>
</dbReference>
<protein>
    <submittedName>
        <fullName evidence="7">TetR/AcrR family transcriptional regulator</fullName>
    </submittedName>
</protein>
<evidence type="ECO:0000256" key="3">
    <source>
        <dbReference type="ARBA" id="ARBA00023163"/>
    </source>
</evidence>
<dbReference type="GO" id="GO:0000976">
    <property type="term" value="F:transcription cis-regulatory region binding"/>
    <property type="evidence" value="ECO:0007669"/>
    <property type="project" value="TreeGrafter"/>
</dbReference>
<evidence type="ECO:0000313" key="8">
    <source>
        <dbReference type="Proteomes" id="UP000283644"/>
    </source>
</evidence>
<organism evidence="7 8">
    <name type="scientific">Nocardioides immobilis</name>
    <dbReference type="NCBI Taxonomy" id="2049295"/>
    <lineage>
        <taxon>Bacteria</taxon>
        <taxon>Bacillati</taxon>
        <taxon>Actinomycetota</taxon>
        <taxon>Actinomycetes</taxon>
        <taxon>Propionibacteriales</taxon>
        <taxon>Nocardioidaceae</taxon>
        <taxon>Nocardioides</taxon>
    </lineage>
</organism>
<name>A0A417XUD5_9ACTN</name>
<proteinExistence type="predicted"/>
<sequence>MTYVNPLNIAGPDGIHTGSAPDDVRGVRPPRQRRSKESLDRVLAAGVQVLVDGGYAAFTINEVARRAGASSGLIYARFEHKAALFEAVMVHELTRMVDHENAAIEDLAERHLPTADLIEGIVRLFADIARREAPLTHVFMERTTVEPSLTTHVKELRTAPLRIAELLVQRADDLRHTDSRRAADMAFWIITSALERRVHTDMWRHWESESETGTGPDKGWDLFVTDLVDVVHAFLLADDPSSRSRGT</sequence>
<dbReference type="AlphaFoldDB" id="A0A417XUD5"/>
<accession>A0A417XUD5</accession>
<dbReference type="InterPro" id="IPR009057">
    <property type="entry name" value="Homeodomain-like_sf"/>
</dbReference>
<dbReference type="PROSITE" id="PS50977">
    <property type="entry name" value="HTH_TETR_2"/>
    <property type="match status" value="1"/>
</dbReference>
<dbReference type="Pfam" id="PF00440">
    <property type="entry name" value="TetR_N"/>
    <property type="match status" value="1"/>
</dbReference>
<dbReference type="PANTHER" id="PTHR30055">
    <property type="entry name" value="HTH-TYPE TRANSCRIPTIONAL REGULATOR RUTR"/>
    <property type="match status" value="1"/>
</dbReference>
<feature type="region of interest" description="Disordered" evidence="5">
    <location>
        <begin position="12"/>
        <end position="38"/>
    </location>
</feature>
<evidence type="ECO:0000256" key="2">
    <source>
        <dbReference type="ARBA" id="ARBA00023125"/>
    </source>
</evidence>
<feature type="domain" description="HTH tetR-type" evidence="6">
    <location>
        <begin position="36"/>
        <end position="96"/>
    </location>
</feature>
<dbReference type="Gene3D" id="1.10.357.10">
    <property type="entry name" value="Tetracycline Repressor, domain 2"/>
    <property type="match status" value="1"/>
</dbReference>
<dbReference type="OrthoDB" id="5242390at2"/>
<dbReference type="GO" id="GO:0003700">
    <property type="term" value="F:DNA-binding transcription factor activity"/>
    <property type="evidence" value="ECO:0007669"/>
    <property type="project" value="TreeGrafter"/>
</dbReference>
<evidence type="ECO:0000313" key="7">
    <source>
        <dbReference type="EMBL" id="RHW24088.1"/>
    </source>
</evidence>
<dbReference type="PRINTS" id="PR00455">
    <property type="entry name" value="HTHTETR"/>
</dbReference>
<reference evidence="7 8" key="1">
    <citation type="submission" date="2018-09" db="EMBL/GenBank/DDBJ databases">
        <title>Genome sequencing of Nocardioides immobilis CCTCC AB 2017083 for comparison to Nocardioides silvaticus.</title>
        <authorList>
            <person name="Li C."/>
            <person name="Wang G."/>
        </authorList>
    </citation>
    <scope>NUCLEOTIDE SEQUENCE [LARGE SCALE GENOMIC DNA]</scope>
    <source>
        <strain evidence="7 8">CCTCC AB 2017083</strain>
    </source>
</reference>
<evidence type="ECO:0000256" key="4">
    <source>
        <dbReference type="PROSITE-ProRule" id="PRU00335"/>
    </source>
</evidence>
<dbReference type="InterPro" id="IPR050109">
    <property type="entry name" value="HTH-type_TetR-like_transc_reg"/>
</dbReference>
<evidence type="ECO:0000259" key="6">
    <source>
        <dbReference type="PROSITE" id="PS50977"/>
    </source>
</evidence>
<dbReference type="Proteomes" id="UP000283644">
    <property type="component" value="Unassembled WGS sequence"/>
</dbReference>
<keyword evidence="1" id="KW-0805">Transcription regulation</keyword>
<dbReference type="RefSeq" id="WP_118928283.1">
    <property type="nucleotide sequence ID" value="NZ_QXGH01000036.1"/>
</dbReference>
<keyword evidence="8" id="KW-1185">Reference proteome</keyword>
<keyword evidence="2 4" id="KW-0238">DNA-binding</keyword>